<organism evidence="2 3">
    <name type="scientific">Rhodanobacter denitrificans</name>
    <dbReference type="NCBI Taxonomy" id="666685"/>
    <lineage>
        <taxon>Bacteria</taxon>
        <taxon>Pseudomonadati</taxon>
        <taxon>Pseudomonadota</taxon>
        <taxon>Gammaproteobacteria</taxon>
        <taxon>Lysobacterales</taxon>
        <taxon>Rhodanobacteraceae</taxon>
        <taxon>Rhodanobacter</taxon>
    </lineage>
</organism>
<evidence type="ECO:0000313" key="3">
    <source>
        <dbReference type="Proteomes" id="UP000011859"/>
    </source>
</evidence>
<dbReference type="KEGG" id="rhd:R2APBS1_1117"/>
<keyword evidence="1" id="KW-0812">Transmembrane</keyword>
<gene>
    <name evidence="2" type="ORF">R2APBS1_1117</name>
</gene>
<dbReference type="PANTHER" id="PTHR31876:SF26">
    <property type="entry name" value="PROTEIN LIKE COV 2"/>
    <property type="match status" value="1"/>
</dbReference>
<proteinExistence type="predicted"/>
<keyword evidence="3" id="KW-1185">Reference proteome</keyword>
<evidence type="ECO:0000313" key="2">
    <source>
        <dbReference type="EMBL" id="AGG88272.1"/>
    </source>
</evidence>
<feature type="transmembrane region" description="Helical" evidence="1">
    <location>
        <begin position="65"/>
        <end position="83"/>
    </location>
</feature>
<keyword evidence="1" id="KW-0472">Membrane</keyword>
<dbReference type="AlphaFoldDB" id="M4NEB3"/>
<evidence type="ECO:0008006" key="4">
    <source>
        <dbReference type="Google" id="ProtNLM"/>
    </source>
</evidence>
<feature type="transmembrane region" description="Helical" evidence="1">
    <location>
        <begin position="120"/>
        <end position="141"/>
    </location>
</feature>
<keyword evidence="1" id="KW-1133">Transmembrane helix</keyword>
<feature type="transmembrane region" description="Helical" evidence="1">
    <location>
        <begin position="89"/>
        <end position="108"/>
    </location>
</feature>
<dbReference type="EMBL" id="CP003470">
    <property type="protein sequence ID" value="AGG88272.1"/>
    <property type="molecule type" value="Genomic_DNA"/>
</dbReference>
<dbReference type="eggNOG" id="COG2928">
    <property type="taxonomic scope" value="Bacteria"/>
</dbReference>
<dbReference type="PANTHER" id="PTHR31876">
    <property type="entry name" value="COV-LIKE PROTEIN 1"/>
    <property type="match status" value="1"/>
</dbReference>
<dbReference type="Proteomes" id="UP000011859">
    <property type="component" value="Chromosome"/>
</dbReference>
<dbReference type="Pfam" id="PF04367">
    <property type="entry name" value="DUF502"/>
    <property type="match status" value="1"/>
</dbReference>
<sequence>MPAFAGMTGVEGCCSGRAFDRNDDCGKVTLRWNLVPGRSTTALAYNADDPTATDHFMPRLRFKRYLLTGLLTFLPLWVTWLVFKFVLGLLAGIGAPLVAGLLNGLALVAPHTAESLKVEWLVFILALLITLVALYLLGFVANRVIGQRFLNGFDALLARIPLVQTIYGGTKKLMAVLQNKPSGVQRVVLVEFPRRGMKVVGFVTRVMIEEGSGREMAAVFIPTTPNPTGGYLEVVPLDELTPTDWTMDQAMAFIISGGAVAPDTLPASPRLPAENP</sequence>
<reference evidence="2 3" key="1">
    <citation type="submission" date="2012-04" db="EMBL/GenBank/DDBJ databases">
        <title>Complete genome of Rhodanobacter sp. 2APBS1.</title>
        <authorList>
            <consortium name="US DOE Joint Genome Institute"/>
            <person name="Huntemann M."/>
            <person name="Wei C.-L."/>
            <person name="Han J."/>
            <person name="Detter J.C."/>
            <person name="Han C."/>
            <person name="Tapia R."/>
            <person name="Munk A.C.C."/>
            <person name="Chen A."/>
            <person name="Krypides N."/>
            <person name="Mavromatis K."/>
            <person name="Markowitz V."/>
            <person name="Szeto E."/>
            <person name="Ivanova N."/>
            <person name="Mikhailova N."/>
            <person name="Ovchinnikova G."/>
            <person name="Pagani I."/>
            <person name="Pati A."/>
            <person name="Goodwin L."/>
            <person name="Peters L."/>
            <person name="Pitluck S."/>
            <person name="Woyke T."/>
            <person name="Prakash O."/>
            <person name="Elkins J."/>
            <person name="Brown S."/>
            <person name="Palumbo A."/>
            <person name="Hemme C."/>
            <person name="Zhou J."/>
            <person name="Watson D."/>
            <person name="Jardine P."/>
            <person name="Kostka J."/>
            <person name="Green S."/>
        </authorList>
    </citation>
    <scope>NUCLEOTIDE SEQUENCE [LARGE SCALE GENOMIC DNA]</scope>
    <source>
        <strain evidence="2 3">2APBS1</strain>
    </source>
</reference>
<accession>M4NEB3</accession>
<name>M4NEB3_9GAMM</name>
<protein>
    <recommendedName>
        <fullName evidence="4">DUF502 domain-containing protein</fullName>
    </recommendedName>
</protein>
<dbReference type="InterPro" id="IPR007462">
    <property type="entry name" value="COV1-like"/>
</dbReference>
<evidence type="ECO:0000256" key="1">
    <source>
        <dbReference type="SAM" id="Phobius"/>
    </source>
</evidence>
<dbReference type="HOGENOM" id="CLU_068050_2_0_6"/>